<organism evidence="2 3">
    <name type="scientific">Hohenbuehelia grisea</name>
    <dbReference type="NCBI Taxonomy" id="104357"/>
    <lineage>
        <taxon>Eukaryota</taxon>
        <taxon>Fungi</taxon>
        <taxon>Dikarya</taxon>
        <taxon>Basidiomycota</taxon>
        <taxon>Agaricomycotina</taxon>
        <taxon>Agaricomycetes</taxon>
        <taxon>Agaricomycetidae</taxon>
        <taxon>Agaricales</taxon>
        <taxon>Pleurotineae</taxon>
        <taxon>Pleurotaceae</taxon>
        <taxon>Hohenbuehelia</taxon>
    </lineage>
</organism>
<gene>
    <name evidence="2" type="ORF">HGRIS_006994</name>
</gene>
<protein>
    <submittedName>
        <fullName evidence="2">Uncharacterized protein</fullName>
    </submittedName>
</protein>
<evidence type="ECO:0000313" key="3">
    <source>
        <dbReference type="Proteomes" id="UP001556367"/>
    </source>
</evidence>
<keyword evidence="3" id="KW-1185">Reference proteome</keyword>
<feature type="compositionally biased region" description="Polar residues" evidence="1">
    <location>
        <begin position="74"/>
        <end position="104"/>
    </location>
</feature>
<evidence type="ECO:0000256" key="1">
    <source>
        <dbReference type="SAM" id="MobiDB-lite"/>
    </source>
</evidence>
<feature type="compositionally biased region" description="Polar residues" evidence="1">
    <location>
        <begin position="51"/>
        <end position="64"/>
    </location>
</feature>
<proteinExistence type="predicted"/>
<feature type="compositionally biased region" description="Polar residues" evidence="1">
    <location>
        <begin position="28"/>
        <end position="44"/>
    </location>
</feature>
<name>A0ABR3JBV7_9AGAR</name>
<dbReference type="EMBL" id="JASNQZ010000010">
    <property type="protein sequence ID" value="KAL0952766.1"/>
    <property type="molecule type" value="Genomic_DNA"/>
</dbReference>
<dbReference type="Proteomes" id="UP001556367">
    <property type="component" value="Unassembled WGS sequence"/>
</dbReference>
<reference evidence="3" key="1">
    <citation type="submission" date="2024-06" db="EMBL/GenBank/DDBJ databases">
        <title>Multi-omics analyses provide insights into the biosynthesis of the anticancer antibiotic pleurotin in Hohenbuehelia grisea.</title>
        <authorList>
            <person name="Weaver J.A."/>
            <person name="Alberti F."/>
        </authorList>
    </citation>
    <scope>NUCLEOTIDE SEQUENCE [LARGE SCALE GENOMIC DNA]</scope>
    <source>
        <strain evidence="3">T-177</strain>
    </source>
</reference>
<accession>A0ABR3JBV7</accession>
<feature type="region of interest" description="Disordered" evidence="1">
    <location>
        <begin position="1"/>
        <end position="143"/>
    </location>
</feature>
<comment type="caution">
    <text evidence="2">The sequence shown here is derived from an EMBL/GenBank/DDBJ whole genome shotgun (WGS) entry which is preliminary data.</text>
</comment>
<evidence type="ECO:0000313" key="2">
    <source>
        <dbReference type="EMBL" id="KAL0952766.1"/>
    </source>
</evidence>
<feature type="compositionally biased region" description="Polar residues" evidence="1">
    <location>
        <begin position="1"/>
        <end position="17"/>
    </location>
</feature>
<sequence>MQSGNWGAAQENQTPTSADLRATPFPLSASSRPSTSRQGSTISPSAYLPSATHQTDPSMSSFQPPSAFAATPLHSRSYTSLTGVMTESSSNMTPSTSAFGTTPVSYGRPEKVQRMQPHPQPTGGDTELMEHAPPSYDQAVDSR</sequence>